<dbReference type="EMBL" id="BAAAHD010000006">
    <property type="protein sequence ID" value="GAA0550607.1"/>
    <property type="molecule type" value="Genomic_DNA"/>
</dbReference>
<dbReference type="Pfam" id="PF00239">
    <property type="entry name" value="Resolvase"/>
    <property type="match status" value="1"/>
</dbReference>
<dbReference type="Pfam" id="PF07508">
    <property type="entry name" value="Recombinase"/>
    <property type="match status" value="1"/>
</dbReference>
<evidence type="ECO:0000313" key="3">
    <source>
        <dbReference type="Proteomes" id="UP001501427"/>
    </source>
</evidence>
<keyword evidence="3" id="KW-1185">Reference proteome</keyword>
<feature type="domain" description="Recombinase" evidence="1">
    <location>
        <begin position="182"/>
        <end position="343"/>
    </location>
</feature>
<evidence type="ECO:0000259" key="1">
    <source>
        <dbReference type="PROSITE" id="PS51737"/>
    </source>
</evidence>
<proteinExistence type="predicted"/>
<evidence type="ECO:0000313" key="2">
    <source>
        <dbReference type="EMBL" id="GAA0550607.1"/>
    </source>
</evidence>
<dbReference type="InterPro" id="IPR025827">
    <property type="entry name" value="Zn_ribbon_recom_dom"/>
</dbReference>
<organism evidence="2 3">
    <name type="scientific">Actinomadura livida</name>
    <dbReference type="NCBI Taxonomy" id="79909"/>
    <lineage>
        <taxon>Bacteria</taxon>
        <taxon>Bacillati</taxon>
        <taxon>Actinomycetota</taxon>
        <taxon>Actinomycetes</taxon>
        <taxon>Streptosporangiales</taxon>
        <taxon>Thermomonosporaceae</taxon>
        <taxon>Actinomadura</taxon>
    </lineage>
</organism>
<dbReference type="InterPro" id="IPR038109">
    <property type="entry name" value="DNA_bind_recomb_sf"/>
</dbReference>
<dbReference type="CDD" id="cd00338">
    <property type="entry name" value="Ser_Recombinase"/>
    <property type="match status" value="1"/>
</dbReference>
<dbReference type="SUPFAM" id="SSF53041">
    <property type="entry name" value="Resolvase-like"/>
    <property type="match status" value="1"/>
</dbReference>
<dbReference type="PANTHER" id="PTHR30461">
    <property type="entry name" value="DNA-INVERTASE FROM LAMBDOID PROPHAGE"/>
    <property type="match status" value="1"/>
</dbReference>
<gene>
    <name evidence="2" type="ORF">GCM10009546_10900</name>
</gene>
<dbReference type="InterPro" id="IPR006119">
    <property type="entry name" value="Resolv_N"/>
</dbReference>
<accession>A0ABP3NUJ4</accession>
<dbReference type="InterPro" id="IPR011109">
    <property type="entry name" value="DNA_bind_recombinase_dom"/>
</dbReference>
<dbReference type="Proteomes" id="UP001501427">
    <property type="component" value="Unassembled WGS sequence"/>
</dbReference>
<dbReference type="PROSITE" id="PS51737">
    <property type="entry name" value="RECOMBINASE_DNA_BIND"/>
    <property type="match status" value="1"/>
</dbReference>
<dbReference type="InterPro" id="IPR036162">
    <property type="entry name" value="Resolvase-like_N_sf"/>
</dbReference>
<dbReference type="InterPro" id="IPR050639">
    <property type="entry name" value="SSR_resolvase"/>
</dbReference>
<dbReference type="RefSeq" id="WP_221480917.1">
    <property type="nucleotide sequence ID" value="NZ_BAAAHD010000006.1"/>
</dbReference>
<name>A0ABP3NUJ4_9ACTN</name>
<protein>
    <submittedName>
        <fullName evidence="2">Recombinase family protein</fullName>
    </submittedName>
</protein>
<dbReference type="Gene3D" id="3.40.50.1390">
    <property type="entry name" value="Resolvase, N-terminal catalytic domain"/>
    <property type="match status" value="1"/>
</dbReference>
<dbReference type="Pfam" id="PF13408">
    <property type="entry name" value="Zn_ribbon_recom"/>
    <property type="match status" value="1"/>
</dbReference>
<comment type="caution">
    <text evidence="2">The sequence shown here is derived from an EMBL/GenBank/DDBJ whole genome shotgun (WGS) entry which is preliminary data.</text>
</comment>
<dbReference type="SMART" id="SM00857">
    <property type="entry name" value="Resolvase"/>
    <property type="match status" value="1"/>
</dbReference>
<dbReference type="PANTHER" id="PTHR30461:SF23">
    <property type="entry name" value="DNA RECOMBINASE-RELATED"/>
    <property type="match status" value="1"/>
</dbReference>
<reference evidence="3" key="1">
    <citation type="journal article" date="2019" name="Int. J. Syst. Evol. Microbiol.">
        <title>The Global Catalogue of Microorganisms (GCM) 10K type strain sequencing project: providing services to taxonomists for standard genome sequencing and annotation.</title>
        <authorList>
            <consortium name="The Broad Institute Genomics Platform"/>
            <consortium name="The Broad Institute Genome Sequencing Center for Infectious Disease"/>
            <person name="Wu L."/>
            <person name="Ma J."/>
        </authorList>
    </citation>
    <scope>NUCLEOTIDE SEQUENCE [LARGE SCALE GENOMIC DNA]</scope>
    <source>
        <strain evidence="3">JCM 10667</strain>
    </source>
</reference>
<sequence>MTLSNVPVPLPQAAVQQQGLRFAFYGRVSTEDNQDPAASRAWQLRRARGLVEPKGGAIVAEYFDVDKSRSIPWARRPQASALIEALKNPVRDFDAVVVGEPHRAFYGNQYSLTFPLFEHFRVPLWVPEVGGAIDPANEAHDMIMGVFGGLSKGERNRIKIRVRSAMAAITATEGRYLGGRPPYGYELIDAGPHPNPAKAADGKRLRRLVPHPAYSLVVKWIFAQFIGGRGYFDIAEELTRQGVPSPSAADPDRNPHRVQVAWSKSAVRVIITNPRYTGRQVWNKQRKDEVLLDVDDVALGHTTKLRWNDRAQWVWSEQQAHEPLVSVEDFERAQAILASRGRGPTTHKPHRSRRPYAFRGCLHCGYCERRMQGNWNNDQAYYRCRFPAEYALANKVVHPKVVYLREAEIIEDIDTWLVTAFSPARIKATIEAMTAQATGTENTAATHLRKQLATCNQQLNQYRAALNAGADPAQVAKWINEAEQERARLEGELKTVPAGQAMSSDGLAELLRQTGELAQAVVRAHPDDKADLYAKLGLKMTYYPEKKLVEAEVIPTSTCANGACPRGDLNPHAP</sequence>
<dbReference type="Gene3D" id="3.90.1750.20">
    <property type="entry name" value="Putative Large Serine Recombinase, Chain B, Domain 2"/>
    <property type="match status" value="1"/>
</dbReference>